<dbReference type="RefSeq" id="WP_148375811.1">
    <property type="nucleotide sequence ID" value="NZ_VSIY01000001.1"/>
</dbReference>
<organism evidence="2 3">
    <name type="scientific">Maritimibacter fusiformis</name>
    <dbReference type="NCBI Taxonomy" id="2603819"/>
    <lineage>
        <taxon>Bacteria</taxon>
        <taxon>Pseudomonadati</taxon>
        <taxon>Pseudomonadota</taxon>
        <taxon>Alphaproteobacteria</taxon>
        <taxon>Rhodobacterales</taxon>
        <taxon>Roseobacteraceae</taxon>
        <taxon>Maritimibacter</taxon>
    </lineage>
</organism>
<evidence type="ECO:0000313" key="2">
    <source>
        <dbReference type="EMBL" id="TYB83568.1"/>
    </source>
</evidence>
<dbReference type="Pfam" id="PF07796">
    <property type="entry name" value="DUF1638"/>
    <property type="match status" value="1"/>
</dbReference>
<sequence>MIAGDARPVAPPTDAVLTDEGLTATGAANPAGRVLVIGCGALAREILALIRANGMAHVDLTCLPAILHNRPERIAPALEAAILGQGAGYDSIFVAYADCGSGGEIAKVCARHGAEMIEGPHCYSFFEGNARFAETGEVTSFYLTDFLTRQFDAFVIKPLGLDRHPQLRDLYFGNYEKLVYLAQTDDPALDARAEAAANRLGLAYERRFTGFGDLAAAMAGLPGR</sequence>
<evidence type="ECO:0000259" key="1">
    <source>
        <dbReference type="Pfam" id="PF07796"/>
    </source>
</evidence>
<comment type="caution">
    <text evidence="2">The sequence shown here is derived from an EMBL/GenBank/DDBJ whole genome shotgun (WGS) entry which is preliminary data.</text>
</comment>
<dbReference type="InterPro" id="IPR012437">
    <property type="entry name" value="DUF1638"/>
</dbReference>
<evidence type="ECO:0000313" key="3">
    <source>
        <dbReference type="Proteomes" id="UP000322080"/>
    </source>
</evidence>
<dbReference type="EMBL" id="VSIY01000001">
    <property type="protein sequence ID" value="TYB83568.1"/>
    <property type="molecule type" value="Genomic_DNA"/>
</dbReference>
<accession>A0A5D0RSE6</accession>
<dbReference type="Proteomes" id="UP000322080">
    <property type="component" value="Unassembled WGS sequence"/>
</dbReference>
<name>A0A5D0RSE6_9RHOB</name>
<dbReference type="AlphaFoldDB" id="A0A5D0RSE6"/>
<protein>
    <submittedName>
        <fullName evidence="2">DUF1638 domain-containing protein</fullName>
    </submittedName>
</protein>
<feature type="domain" description="DUF1638" evidence="1">
    <location>
        <begin position="62"/>
        <end position="216"/>
    </location>
</feature>
<proteinExistence type="predicted"/>
<keyword evidence="3" id="KW-1185">Reference proteome</keyword>
<reference evidence="2 3" key="1">
    <citation type="submission" date="2019-08" db="EMBL/GenBank/DDBJ databases">
        <title>Identification of a novel species of the genus Boseongicola.</title>
        <authorList>
            <person name="Zhang X.-Q."/>
        </authorList>
    </citation>
    <scope>NUCLEOTIDE SEQUENCE [LARGE SCALE GENOMIC DNA]</scope>
    <source>
        <strain evidence="2 3">HY14</strain>
    </source>
</reference>
<gene>
    <name evidence="2" type="ORF">FVF75_00650</name>
</gene>